<keyword evidence="1" id="KW-0812">Transmembrane</keyword>
<comment type="caution">
    <text evidence="2">The sequence shown here is derived from an EMBL/GenBank/DDBJ whole genome shotgun (WGS) entry which is preliminary data.</text>
</comment>
<evidence type="ECO:0000313" key="2">
    <source>
        <dbReference type="EMBL" id="MBC3920241.1"/>
    </source>
</evidence>
<feature type="transmembrane region" description="Helical" evidence="1">
    <location>
        <begin position="78"/>
        <end position="103"/>
    </location>
</feature>
<keyword evidence="1" id="KW-1133">Transmembrane helix</keyword>
<feature type="transmembrane region" description="Helical" evidence="1">
    <location>
        <begin position="227"/>
        <end position="247"/>
    </location>
</feature>
<keyword evidence="3" id="KW-1185">Reference proteome</keyword>
<dbReference type="RefSeq" id="WP_186949589.1">
    <property type="nucleotide sequence ID" value="NZ_JACOGF010000014.1"/>
</dbReference>
<dbReference type="EMBL" id="JACOGF010000014">
    <property type="protein sequence ID" value="MBC3920241.1"/>
    <property type="molecule type" value="Genomic_DNA"/>
</dbReference>
<evidence type="ECO:0000313" key="3">
    <source>
        <dbReference type="Proteomes" id="UP000650424"/>
    </source>
</evidence>
<name>A0ABR6ZWJ7_9BURK</name>
<proteinExistence type="predicted"/>
<reference evidence="2 3" key="1">
    <citation type="submission" date="2020-08" db="EMBL/GenBank/DDBJ databases">
        <title>Novel species isolated from subtropical streams in China.</title>
        <authorList>
            <person name="Lu H."/>
        </authorList>
    </citation>
    <scope>NUCLEOTIDE SEQUENCE [LARGE SCALE GENOMIC DNA]</scope>
    <source>
        <strain evidence="2 3">CY18W</strain>
    </source>
</reference>
<evidence type="ECO:0000256" key="1">
    <source>
        <dbReference type="SAM" id="Phobius"/>
    </source>
</evidence>
<dbReference type="Pfam" id="PF22564">
    <property type="entry name" value="HAAS"/>
    <property type="match status" value="1"/>
</dbReference>
<accession>A0ABR6ZWJ7</accession>
<organism evidence="2 3">
    <name type="scientific">Undibacterium hunanense</name>
    <dbReference type="NCBI Taxonomy" id="2762292"/>
    <lineage>
        <taxon>Bacteria</taxon>
        <taxon>Pseudomonadati</taxon>
        <taxon>Pseudomonadota</taxon>
        <taxon>Betaproteobacteria</taxon>
        <taxon>Burkholderiales</taxon>
        <taxon>Oxalobacteraceae</taxon>
        <taxon>Undibacterium</taxon>
    </lineage>
</organism>
<keyword evidence="1" id="KW-0472">Membrane</keyword>
<protein>
    <submittedName>
        <fullName evidence="2">DUF1700 domain-containing protein</fullName>
    </submittedName>
</protein>
<feature type="transmembrane region" description="Helical" evidence="1">
    <location>
        <begin position="110"/>
        <end position="131"/>
    </location>
</feature>
<sequence length="272" mass="29495">MNKTEYLQALRQALDGLPATVIQETIWETEASLADAIASGKSEEEAVASLPKPELVAARKKASNHYQALKHNFTVGNIASWLVALIGLMVFNLFMFIPAVVYFTLLCSSYVVALSLYVAGIGVTAASLSGVDHFSIDVPYHNHHAIRHGHHKVTSNLQHENVRVDITESGILIDGEKASNDTKVAEAAGVIKVDGNSVAGSLPATAVDAGKKELHIDVGNHFYGSKALMGMGMIIGSVLLLMLSMFMTKYTFIGVRNYLRWNLLQLHLVRPA</sequence>
<dbReference type="Proteomes" id="UP000650424">
    <property type="component" value="Unassembled WGS sequence"/>
</dbReference>
<gene>
    <name evidence="2" type="ORF">H8L32_22445</name>
</gene>